<dbReference type="NCBIfam" id="TIGR02327">
    <property type="entry name" value="int_mem_ywzB"/>
    <property type="match status" value="1"/>
</dbReference>
<name>A0A1I2BYX0_9BACI</name>
<sequence length="77" mass="9116">MHPDGQEALIHIIVNLFFLVIVWWCLQAFRFDVFLRRPDGPKAKLFIILVTIAITHLVSSFFMDYLKVSLMLRYLFS</sequence>
<dbReference type="AlphaFoldDB" id="A0A1I2BYX0"/>
<dbReference type="InterPro" id="IPR009526">
    <property type="entry name" value="DUF1146"/>
</dbReference>
<gene>
    <name evidence="2" type="ORF">SAMN05192532_102581</name>
</gene>
<organism evidence="2 3">
    <name type="scientific">Alteribacillus iranensis</name>
    <dbReference type="NCBI Taxonomy" id="930128"/>
    <lineage>
        <taxon>Bacteria</taxon>
        <taxon>Bacillati</taxon>
        <taxon>Bacillota</taxon>
        <taxon>Bacilli</taxon>
        <taxon>Bacillales</taxon>
        <taxon>Bacillaceae</taxon>
        <taxon>Alteribacillus</taxon>
    </lineage>
</organism>
<dbReference type="OrthoDB" id="1651016at2"/>
<protein>
    <submittedName>
        <fullName evidence="2">Conserved hypothetical integral membrane protein</fullName>
    </submittedName>
</protein>
<evidence type="ECO:0000313" key="3">
    <source>
        <dbReference type="Proteomes" id="UP000199516"/>
    </source>
</evidence>
<dbReference type="EMBL" id="FONT01000002">
    <property type="protein sequence ID" value="SFE61142.1"/>
    <property type="molecule type" value="Genomic_DNA"/>
</dbReference>
<dbReference type="Proteomes" id="UP000199516">
    <property type="component" value="Unassembled WGS sequence"/>
</dbReference>
<evidence type="ECO:0000313" key="2">
    <source>
        <dbReference type="EMBL" id="SFE61142.1"/>
    </source>
</evidence>
<accession>A0A1I2BYX0</accession>
<feature type="transmembrane region" description="Helical" evidence="1">
    <location>
        <begin position="45"/>
        <end position="63"/>
    </location>
</feature>
<evidence type="ECO:0000256" key="1">
    <source>
        <dbReference type="SAM" id="Phobius"/>
    </source>
</evidence>
<dbReference type="Pfam" id="PF06612">
    <property type="entry name" value="DUF1146"/>
    <property type="match status" value="1"/>
</dbReference>
<reference evidence="2 3" key="1">
    <citation type="submission" date="2016-10" db="EMBL/GenBank/DDBJ databases">
        <authorList>
            <person name="de Groot N.N."/>
        </authorList>
    </citation>
    <scope>NUCLEOTIDE SEQUENCE [LARGE SCALE GENOMIC DNA]</scope>
    <source>
        <strain evidence="2 3">DSM 23995</strain>
    </source>
</reference>
<dbReference type="STRING" id="930128.SAMN05192532_102581"/>
<keyword evidence="1" id="KW-0472">Membrane</keyword>
<keyword evidence="1" id="KW-1133">Transmembrane helix</keyword>
<feature type="transmembrane region" description="Helical" evidence="1">
    <location>
        <begin position="12"/>
        <end position="33"/>
    </location>
</feature>
<proteinExistence type="predicted"/>
<keyword evidence="1" id="KW-0812">Transmembrane</keyword>
<dbReference type="RefSeq" id="WP_091659341.1">
    <property type="nucleotide sequence ID" value="NZ_FONT01000002.1"/>
</dbReference>
<keyword evidence="3" id="KW-1185">Reference proteome</keyword>